<reference evidence="1" key="1">
    <citation type="thesis" date="2020" institute="ProQuest LLC" country="789 East Eisenhower Parkway, Ann Arbor, MI, USA">
        <title>Comparative Genomics and Chromosome Evolution.</title>
        <authorList>
            <person name="Mudd A.B."/>
        </authorList>
    </citation>
    <scope>NUCLEOTIDE SEQUENCE</scope>
    <source>
        <strain evidence="1">237g6f4</strain>
        <tissue evidence="1">Blood</tissue>
    </source>
</reference>
<name>A0AAV7DTC7_ENGPU</name>
<comment type="caution">
    <text evidence="1">The sequence shown here is derived from an EMBL/GenBank/DDBJ whole genome shotgun (WGS) entry which is preliminary data.</text>
</comment>
<protein>
    <submittedName>
        <fullName evidence="1">Uncharacterized protein</fullName>
    </submittedName>
</protein>
<keyword evidence="2" id="KW-1185">Reference proteome</keyword>
<evidence type="ECO:0000313" key="1">
    <source>
        <dbReference type="EMBL" id="KAG8599198.1"/>
    </source>
</evidence>
<organism evidence="1 2">
    <name type="scientific">Engystomops pustulosus</name>
    <name type="common">Tungara frog</name>
    <name type="synonym">Physalaemus pustulosus</name>
    <dbReference type="NCBI Taxonomy" id="76066"/>
    <lineage>
        <taxon>Eukaryota</taxon>
        <taxon>Metazoa</taxon>
        <taxon>Chordata</taxon>
        <taxon>Craniata</taxon>
        <taxon>Vertebrata</taxon>
        <taxon>Euteleostomi</taxon>
        <taxon>Amphibia</taxon>
        <taxon>Batrachia</taxon>
        <taxon>Anura</taxon>
        <taxon>Neobatrachia</taxon>
        <taxon>Hyloidea</taxon>
        <taxon>Leptodactylidae</taxon>
        <taxon>Leiuperinae</taxon>
        <taxon>Engystomops</taxon>
    </lineage>
</organism>
<dbReference type="Proteomes" id="UP000824782">
    <property type="component" value="Unassembled WGS sequence"/>
</dbReference>
<dbReference type="AlphaFoldDB" id="A0AAV7DTC7"/>
<gene>
    <name evidence="1" type="ORF">GDO81_002931</name>
</gene>
<sequence>MHSLWLKKHENPTHDALLSSPHNLVQSMAVSVTVVYSSRFHPFISELIDISTTNHANKSAKTLIRLHFYLTGPFKYPKTVVIC</sequence>
<evidence type="ECO:0000313" key="2">
    <source>
        <dbReference type="Proteomes" id="UP000824782"/>
    </source>
</evidence>
<accession>A0AAV7DTC7</accession>
<proteinExistence type="predicted"/>
<dbReference type="EMBL" id="WNYA01000001">
    <property type="protein sequence ID" value="KAG8599198.1"/>
    <property type="molecule type" value="Genomic_DNA"/>
</dbReference>